<proteinExistence type="predicted"/>
<keyword evidence="3" id="KW-1185">Reference proteome</keyword>
<dbReference type="SMART" id="SM00256">
    <property type="entry name" value="FBOX"/>
    <property type="match status" value="1"/>
</dbReference>
<gene>
    <name evidence="2" type="ORF">ARALYDRAFT_479634</name>
</gene>
<feature type="domain" description="F-box" evidence="1">
    <location>
        <begin position="1"/>
        <end position="46"/>
    </location>
</feature>
<dbReference type="SUPFAM" id="SSF81383">
    <property type="entry name" value="F-box domain"/>
    <property type="match status" value="1"/>
</dbReference>
<dbReference type="NCBIfam" id="TIGR01640">
    <property type="entry name" value="F_box_assoc_1"/>
    <property type="match status" value="1"/>
</dbReference>
<dbReference type="Gene3D" id="1.20.1280.50">
    <property type="match status" value="1"/>
</dbReference>
<organism evidence="3">
    <name type="scientific">Arabidopsis lyrata subsp. lyrata</name>
    <name type="common">Lyre-leaved rock-cress</name>
    <dbReference type="NCBI Taxonomy" id="81972"/>
    <lineage>
        <taxon>Eukaryota</taxon>
        <taxon>Viridiplantae</taxon>
        <taxon>Streptophyta</taxon>
        <taxon>Embryophyta</taxon>
        <taxon>Tracheophyta</taxon>
        <taxon>Spermatophyta</taxon>
        <taxon>Magnoliopsida</taxon>
        <taxon>eudicotyledons</taxon>
        <taxon>Gunneridae</taxon>
        <taxon>Pentapetalae</taxon>
        <taxon>rosids</taxon>
        <taxon>malvids</taxon>
        <taxon>Brassicales</taxon>
        <taxon>Brassicaceae</taxon>
        <taxon>Camelineae</taxon>
        <taxon>Arabidopsis</taxon>
    </lineage>
</organism>
<dbReference type="InterPro" id="IPR011047">
    <property type="entry name" value="Quinoprotein_ADH-like_sf"/>
</dbReference>
<dbReference type="Pfam" id="PF00646">
    <property type="entry name" value="F-box"/>
    <property type="match status" value="1"/>
</dbReference>
<dbReference type="HOGENOM" id="CLU_034692_1_0_1"/>
<dbReference type="SUPFAM" id="SSF50998">
    <property type="entry name" value="Quinoprotein alcohol dehydrogenase-like"/>
    <property type="match status" value="1"/>
</dbReference>
<dbReference type="AlphaFoldDB" id="D7L006"/>
<reference evidence="2" key="2">
    <citation type="submission" date="2010-06" db="EMBL/GenBank/DDBJ databases">
        <title>The basis of rapid genome size change in Arabidopsis.</title>
        <authorList>
            <consortium name="US DOE Joint Genome Institute (JGI-PGF)"/>
            <person name="Bakker E."/>
            <person name="Bergelson J."/>
            <person name="Cheng J.Fang."/>
            <person name="Clark R.M."/>
            <person name="Fawcett J."/>
            <person name="Gaut B."/>
            <person name="Grigoriev I."/>
            <person name="Gundlach H."/>
            <person name="Guo Y."/>
            <person name="Haberer G."/>
            <person name="Hollister J."/>
            <person name="Hu T.T."/>
            <person name="Mayer K.F.X."/>
            <person name="Nasrallah J."/>
            <person name="Nordborg M."/>
            <person name="Otillar R."/>
            <person name="Pattyn P."/>
            <person name="Schmutz J."/>
            <person name="Spannagl M."/>
            <person name="van de Peer Y."/>
            <person name="Wang X."/>
            <person name="Weigel D."/>
            <person name="Yang L."/>
        </authorList>
    </citation>
    <scope>NUCLEOTIDE SEQUENCE</scope>
</reference>
<dbReference type="PANTHER" id="PTHR31672">
    <property type="entry name" value="BNACNNG10540D PROTEIN"/>
    <property type="match status" value="1"/>
</dbReference>
<evidence type="ECO:0000313" key="2">
    <source>
        <dbReference type="EMBL" id="EFH59548.1"/>
    </source>
</evidence>
<dbReference type="Proteomes" id="UP000008694">
    <property type="component" value="Unassembled WGS sequence"/>
</dbReference>
<dbReference type="InterPro" id="IPR006527">
    <property type="entry name" value="F-box-assoc_dom_typ1"/>
</dbReference>
<evidence type="ECO:0000259" key="1">
    <source>
        <dbReference type="PROSITE" id="PS50181"/>
    </source>
</evidence>
<dbReference type="PROSITE" id="PS50181">
    <property type="entry name" value="FBOX"/>
    <property type="match status" value="1"/>
</dbReference>
<reference evidence="2" key="1">
    <citation type="submission" date="2009-11" db="EMBL/GenBank/DDBJ databases">
        <authorList>
            <consortium name="US DOE Joint Genome Institute (JGI-PGF)"/>
            <person name="Ottilar R."/>
            <person name="Schmutz J."/>
            <person name="Salamov A."/>
            <person name="Cheng J.F."/>
            <person name="Lucas S."/>
            <person name="Pitluck S."/>
            <person name="Gundlach H."/>
            <person name="Guo Y."/>
            <person name="Haberer G."/>
            <person name="Nasrallah J."/>
            <person name="Mayer K.F.X."/>
            <person name="van de Peer Y."/>
            <person name="Weigel D."/>
            <person name="Grigoriev I.V."/>
        </authorList>
    </citation>
    <scope>NUCLEOTIDE SEQUENCE</scope>
</reference>
<dbReference type="EMBL" id="GL348715">
    <property type="protein sequence ID" value="EFH59548.1"/>
    <property type="molecule type" value="Genomic_DNA"/>
</dbReference>
<dbReference type="PANTHER" id="PTHR31672:SF13">
    <property type="entry name" value="F-BOX PROTEIN CPR30-LIKE"/>
    <property type="match status" value="1"/>
</dbReference>
<name>D7L006_ARALL</name>
<dbReference type="Pfam" id="PF07734">
    <property type="entry name" value="FBA_1"/>
    <property type="match status" value="1"/>
</dbReference>
<dbReference type="InterPro" id="IPR050796">
    <property type="entry name" value="SCF_F-box_component"/>
</dbReference>
<sequence length="394" mass="45387">MMFNYLPEDMVVEILSRVPAVSLARLRSTSKIWNALIKDGRLAKKHSANAPRHSMALVLIDHRVYLVRSNLREIHNNVAPFVSVTCHFSLKERLSKHFSTEVDIRDVFHCDGLLLCTTKDYRLVVWNPCSGETRWIQPRDSYKKDDCYALGRSSCNKYKILRQELLINPSQESYVYNIVRGDFLINNNQERYEYEIYDFTSNSWRGVGVSTGLFNPNITTGMSVNGIIYWFDITEQFLLSFDFSTERFGSESLPEDDSHLALSVTRQGKQLCMLSTHSSYVTETNVNLWIATKSSENTEAMSWSKFPILRGGVGLRYRYHFREGVSFFAYQVKEKIVVVSCHRPNRHSKNIIHIAGHGKFIELDHHGAKPKHEFSPTPLLLVYVPSLVQIQHGI</sequence>
<dbReference type="InterPro" id="IPR017451">
    <property type="entry name" value="F-box-assoc_interact_dom"/>
</dbReference>
<dbReference type="InterPro" id="IPR036047">
    <property type="entry name" value="F-box-like_dom_sf"/>
</dbReference>
<accession>D7L006</accession>
<dbReference type="Gramene" id="fgenesh2_kg.3__2335__AT3G21170.1">
    <property type="protein sequence ID" value="fgenesh2_kg.3__2335__AT3G21170.1"/>
    <property type="gene ID" value="fgenesh2_kg.3__2335__AT3G21170.1"/>
</dbReference>
<evidence type="ECO:0000313" key="3">
    <source>
        <dbReference type="Proteomes" id="UP000008694"/>
    </source>
</evidence>
<protein>
    <submittedName>
        <fullName evidence="2">F-box family protein</fullName>
    </submittedName>
</protein>
<dbReference type="CDD" id="cd22157">
    <property type="entry name" value="F-box_AtFBW1-like"/>
    <property type="match status" value="1"/>
</dbReference>
<dbReference type="InterPro" id="IPR001810">
    <property type="entry name" value="F-box_dom"/>
</dbReference>